<dbReference type="Pfam" id="PF02559">
    <property type="entry name" value="CarD_TRCF_RID"/>
    <property type="match status" value="1"/>
</dbReference>
<dbReference type="InterPro" id="IPR042215">
    <property type="entry name" value="CarD-like_C"/>
</dbReference>
<dbReference type="Gene3D" id="1.20.58.1290">
    <property type="entry name" value="CarD-like, C-terminal domain"/>
    <property type="match status" value="1"/>
</dbReference>
<reference evidence="2 3" key="1">
    <citation type="journal article" date="2015" name="Int. J. Syst. Evol. Microbiol.">
        <title>Novibacillus thermophilus gen. nov., sp. nov., a Gram-staining-negative and moderately thermophilic member of the family Thermoactinomycetaceae.</title>
        <authorList>
            <person name="Yang G."/>
            <person name="Chen J."/>
            <person name="Zhou S."/>
        </authorList>
    </citation>
    <scope>NUCLEOTIDE SEQUENCE [LARGE SCALE GENOMIC DNA]</scope>
    <source>
        <strain evidence="2 3">SG-1</strain>
    </source>
</reference>
<keyword evidence="3" id="KW-1185">Reference proteome</keyword>
<accession>A0A1U9K395</accession>
<evidence type="ECO:0000313" key="3">
    <source>
        <dbReference type="Proteomes" id="UP000188603"/>
    </source>
</evidence>
<dbReference type="Proteomes" id="UP000188603">
    <property type="component" value="Chromosome"/>
</dbReference>
<dbReference type="KEGG" id="ntr:B0W44_00540"/>
<name>A0A1U9K395_9BACL</name>
<dbReference type="Gene3D" id="2.40.10.170">
    <property type="match status" value="1"/>
</dbReference>
<evidence type="ECO:0000259" key="1">
    <source>
        <dbReference type="SMART" id="SM01058"/>
    </source>
</evidence>
<dbReference type="GO" id="GO:0009303">
    <property type="term" value="P:rRNA transcription"/>
    <property type="evidence" value="ECO:0007669"/>
    <property type="project" value="TreeGrafter"/>
</dbReference>
<dbReference type="InterPro" id="IPR036101">
    <property type="entry name" value="CarD-like/TRCF_RID_sf"/>
</dbReference>
<dbReference type="RefSeq" id="WP_077718325.1">
    <property type="nucleotide sequence ID" value="NZ_CP019699.1"/>
</dbReference>
<dbReference type="OrthoDB" id="9781621at2"/>
<dbReference type="AlphaFoldDB" id="A0A1U9K395"/>
<feature type="domain" description="CarD-like/TRCF RNAP-interacting" evidence="1">
    <location>
        <begin position="1"/>
        <end position="111"/>
    </location>
</feature>
<dbReference type="InterPro" id="IPR052531">
    <property type="entry name" value="CarD-like_regulator"/>
</dbReference>
<dbReference type="InterPro" id="IPR003711">
    <property type="entry name" value="CarD-like/TRCF_RID"/>
</dbReference>
<organism evidence="2 3">
    <name type="scientific">Novibacillus thermophilus</name>
    <dbReference type="NCBI Taxonomy" id="1471761"/>
    <lineage>
        <taxon>Bacteria</taxon>
        <taxon>Bacillati</taxon>
        <taxon>Bacillota</taxon>
        <taxon>Bacilli</taxon>
        <taxon>Bacillales</taxon>
        <taxon>Thermoactinomycetaceae</taxon>
        <taxon>Novibacillus</taxon>
    </lineage>
</organism>
<protein>
    <submittedName>
        <fullName evidence="2">CarD family transcriptional regulator</fullName>
    </submittedName>
</protein>
<sequence>MFKVGDKVVYPMHGAGVIEAIEEKEILGKKREYYVMHLPVGNIKVMVPMKSADDIGIREVVDEQGANRVIEILKDEANVDLTNWNHRYRANLEKMRSGDIYELADVVRSLMQRESDKGLSTGERKMLDNAKQMLVSELVLAKEMDEEQALSLLDSTVQRNGTSTV</sequence>
<gene>
    <name evidence="2" type="ORF">B0W44_00540</name>
</gene>
<dbReference type="Pfam" id="PF21095">
    <property type="entry name" value="CarD_C"/>
    <property type="match status" value="1"/>
</dbReference>
<dbReference type="InterPro" id="IPR048792">
    <property type="entry name" value="CarD_C"/>
</dbReference>
<dbReference type="STRING" id="1471761.B0W44_00540"/>
<dbReference type="SUPFAM" id="SSF141259">
    <property type="entry name" value="CarD-like"/>
    <property type="match status" value="1"/>
</dbReference>
<dbReference type="SMART" id="SM01058">
    <property type="entry name" value="CarD_TRCF"/>
    <property type="match status" value="1"/>
</dbReference>
<dbReference type="PANTHER" id="PTHR38447:SF1">
    <property type="entry name" value="RNA POLYMERASE-BINDING TRANSCRIPTION FACTOR CARD"/>
    <property type="match status" value="1"/>
</dbReference>
<proteinExistence type="predicted"/>
<dbReference type="EMBL" id="CP019699">
    <property type="protein sequence ID" value="AQS54506.1"/>
    <property type="molecule type" value="Genomic_DNA"/>
</dbReference>
<evidence type="ECO:0000313" key="2">
    <source>
        <dbReference type="EMBL" id="AQS54506.1"/>
    </source>
</evidence>
<dbReference type="PANTHER" id="PTHR38447">
    <property type="entry name" value="TRANSCRIPTION FACTOR YDEB-RELATED"/>
    <property type="match status" value="1"/>
</dbReference>